<reference evidence="1" key="1">
    <citation type="journal article" date="2020" name="mSystems">
        <title>Genome- and Community-Level Interaction Insights into Carbon Utilization and Element Cycling Functions of Hydrothermarchaeota in Hydrothermal Sediment.</title>
        <authorList>
            <person name="Zhou Z."/>
            <person name="Liu Y."/>
            <person name="Xu W."/>
            <person name="Pan J."/>
            <person name="Luo Z.H."/>
            <person name="Li M."/>
        </authorList>
    </citation>
    <scope>NUCLEOTIDE SEQUENCE [LARGE SCALE GENOMIC DNA]</scope>
    <source>
        <strain evidence="1">SpSt-503</strain>
    </source>
</reference>
<gene>
    <name evidence="1" type="ORF">ENS59_01715</name>
</gene>
<dbReference type="AlphaFoldDB" id="A0A7C3HZS6"/>
<proteinExistence type="predicted"/>
<name>A0A7C3HZS6_9SPIR</name>
<organism evidence="1">
    <name type="scientific">Gracilinema caldarium</name>
    <dbReference type="NCBI Taxonomy" id="215591"/>
    <lineage>
        <taxon>Bacteria</taxon>
        <taxon>Pseudomonadati</taxon>
        <taxon>Spirochaetota</taxon>
        <taxon>Spirochaetia</taxon>
        <taxon>Spirochaetales</taxon>
        <taxon>Breznakiellaceae</taxon>
        <taxon>Gracilinema</taxon>
    </lineage>
</organism>
<dbReference type="EMBL" id="DSVL01000054">
    <property type="protein sequence ID" value="HFH28220.1"/>
    <property type="molecule type" value="Genomic_DNA"/>
</dbReference>
<protein>
    <submittedName>
        <fullName evidence="1">Uncharacterized protein</fullName>
    </submittedName>
</protein>
<evidence type="ECO:0000313" key="1">
    <source>
        <dbReference type="EMBL" id="HFH28220.1"/>
    </source>
</evidence>
<accession>A0A7C3HZS6</accession>
<sequence length="156" mass="17172">MKSLPATEEKKTTGALKTEIGIPNKNENKRLPQDFSIGELGQGTVPSAVYLAVKDFCKSLTGSNFSVKNVQFLPSVERESIIALIGAIKPNQYRLGGGRIEGKDRYSLLIRLIGPVESASGVVYIQLTNTSWIIDDLSLEKDTKGVFDPLQYKHFL</sequence>
<comment type="caution">
    <text evidence="1">The sequence shown here is derived from an EMBL/GenBank/DDBJ whole genome shotgun (WGS) entry which is preliminary data.</text>
</comment>